<comment type="caution">
    <text evidence="17">The sequence shown here is derived from an EMBL/GenBank/DDBJ whole genome shotgun (WGS) entry which is preliminary data.</text>
</comment>
<dbReference type="Gene3D" id="1.10.510.10">
    <property type="entry name" value="Transferase(Phosphotransferase) domain 1"/>
    <property type="match status" value="2"/>
</dbReference>
<dbReference type="GO" id="GO:0005524">
    <property type="term" value="F:ATP binding"/>
    <property type="evidence" value="ECO:0007669"/>
    <property type="project" value="UniProtKB-KW"/>
</dbReference>
<dbReference type="Pfam" id="PF13855">
    <property type="entry name" value="LRR_8"/>
    <property type="match status" value="2"/>
</dbReference>
<dbReference type="SUPFAM" id="SSF52058">
    <property type="entry name" value="L domain-like"/>
    <property type="match status" value="1"/>
</dbReference>
<evidence type="ECO:0000313" key="18">
    <source>
        <dbReference type="Proteomes" id="UP001237642"/>
    </source>
</evidence>
<evidence type="ECO:0000256" key="3">
    <source>
        <dbReference type="ARBA" id="ARBA00022614"/>
    </source>
</evidence>
<dbReference type="GO" id="GO:0006952">
    <property type="term" value="P:defense response"/>
    <property type="evidence" value="ECO:0007669"/>
    <property type="project" value="UniProtKB-ARBA"/>
</dbReference>
<dbReference type="InterPro" id="IPR051824">
    <property type="entry name" value="LRR_Rcpt-Like_S/T_Kinase"/>
</dbReference>
<dbReference type="PROSITE" id="PS50011">
    <property type="entry name" value="PROTEIN_KINASE_DOM"/>
    <property type="match status" value="1"/>
</dbReference>
<dbReference type="PANTHER" id="PTHR48006:SF10">
    <property type="entry name" value="CALMODULIN-BINDING RECEPTOR KINASE CAMRLK"/>
    <property type="match status" value="1"/>
</dbReference>
<keyword evidence="10 14" id="KW-0472">Membrane</keyword>
<feature type="signal peptide" evidence="15">
    <location>
        <begin position="1"/>
        <end position="19"/>
    </location>
</feature>
<keyword evidence="8" id="KW-0067">ATP-binding</keyword>
<dbReference type="InterPro" id="IPR001611">
    <property type="entry name" value="Leu-rich_rpt"/>
</dbReference>
<dbReference type="FunFam" id="3.30.200.20:FF:000466">
    <property type="entry name" value="Putative LRR receptor-like serine/threonine-protein kinase"/>
    <property type="match status" value="1"/>
</dbReference>
<reference evidence="17" key="1">
    <citation type="submission" date="2023-02" db="EMBL/GenBank/DDBJ databases">
        <title>Genome of toxic invasive species Heracleum sosnowskyi carries increased number of genes despite the absence of recent whole-genome duplications.</title>
        <authorList>
            <person name="Schelkunov M."/>
            <person name="Shtratnikova V."/>
            <person name="Makarenko M."/>
            <person name="Klepikova A."/>
            <person name="Omelchenko D."/>
            <person name="Novikova G."/>
            <person name="Obukhova E."/>
            <person name="Bogdanov V."/>
            <person name="Penin A."/>
            <person name="Logacheva M."/>
        </authorList>
    </citation>
    <scope>NUCLEOTIDE SEQUENCE</scope>
    <source>
        <strain evidence="17">Hsosn_3</strain>
        <tissue evidence="17">Leaf</tissue>
    </source>
</reference>
<keyword evidence="11 17" id="KW-0675">Receptor</keyword>
<keyword evidence="18" id="KW-1185">Reference proteome</keyword>
<evidence type="ECO:0000256" key="1">
    <source>
        <dbReference type="ARBA" id="ARBA00004479"/>
    </source>
</evidence>
<reference evidence="17" key="2">
    <citation type="submission" date="2023-05" db="EMBL/GenBank/DDBJ databases">
        <authorList>
            <person name="Schelkunov M.I."/>
        </authorList>
    </citation>
    <scope>NUCLEOTIDE SEQUENCE</scope>
    <source>
        <strain evidence="17">Hsosn_3</strain>
        <tissue evidence="17">Leaf</tissue>
    </source>
</reference>
<proteinExistence type="predicted"/>
<evidence type="ECO:0000313" key="17">
    <source>
        <dbReference type="EMBL" id="KAK1375428.1"/>
    </source>
</evidence>
<dbReference type="Pfam" id="PF00560">
    <property type="entry name" value="LRR_1"/>
    <property type="match status" value="1"/>
</dbReference>
<dbReference type="GO" id="GO:0016020">
    <property type="term" value="C:membrane"/>
    <property type="evidence" value="ECO:0007669"/>
    <property type="project" value="UniProtKB-SubCell"/>
</dbReference>
<keyword evidence="4 14" id="KW-0812">Transmembrane</keyword>
<dbReference type="SUPFAM" id="SSF56112">
    <property type="entry name" value="Protein kinase-like (PK-like)"/>
    <property type="match status" value="1"/>
</dbReference>
<organism evidence="17 18">
    <name type="scientific">Heracleum sosnowskyi</name>
    <dbReference type="NCBI Taxonomy" id="360622"/>
    <lineage>
        <taxon>Eukaryota</taxon>
        <taxon>Viridiplantae</taxon>
        <taxon>Streptophyta</taxon>
        <taxon>Embryophyta</taxon>
        <taxon>Tracheophyta</taxon>
        <taxon>Spermatophyta</taxon>
        <taxon>Magnoliopsida</taxon>
        <taxon>eudicotyledons</taxon>
        <taxon>Gunneridae</taxon>
        <taxon>Pentapetalae</taxon>
        <taxon>asterids</taxon>
        <taxon>campanulids</taxon>
        <taxon>Apiales</taxon>
        <taxon>Apiaceae</taxon>
        <taxon>Apioideae</taxon>
        <taxon>apioid superclade</taxon>
        <taxon>Tordylieae</taxon>
        <taxon>Tordyliinae</taxon>
        <taxon>Heracleum</taxon>
    </lineage>
</organism>
<evidence type="ECO:0000256" key="14">
    <source>
        <dbReference type="SAM" id="Phobius"/>
    </source>
</evidence>
<dbReference type="GO" id="GO:0051707">
    <property type="term" value="P:response to other organism"/>
    <property type="evidence" value="ECO:0007669"/>
    <property type="project" value="UniProtKB-ARBA"/>
</dbReference>
<dbReference type="Gene3D" id="3.30.200.20">
    <property type="entry name" value="Phosphorylase Kinase, domain 1"/>
    <property type="match status" value="1"/>
</dbReference>
<evidence type="ECO:0000256" key="10">
    <source>
        <dbReference type="ARBA" id="ARBA00023136"/>
    </source>
</evidence>
<dbReference type="EMBL" id="JAUIZM010000007">
    <property type="protein sequence ID" value="KAK1375428.1"/>
    <property type="molecule type" value="Genomic_DNA"/>
</dbReference>
<dbReference type="Proteomes" id="UP001237642">
    <property type="component" value="Unassembled WGS sequence"/>
</dbReference>
<evidence type="ECO:0000256" key="5">
    <source>
        <dbReference type="ARBA" id="ARBA00022729"/>
    </source>
</evidence>
<evidence type="ECO:0000256" key="6">
    <source>
        <dbReference type="ARBA" id="ARBA00022737"/>
    </source>
</evidence>
<keyword evidence="12" id="KW-0325">Glycoprotein</keyword>
<dbReference type="GO" id="GO:0004672">
    <property type="term" value="F:protein kinase activity"/>
    <property type="evidence" value="ECO:0007669"/>
    <property type="project" value="InterPro"/>
</dbReference>
<feature type="chain" id="PRO_5042059155" evidence="15">
    <location>
        <begin position="20"/>
        <end position="680"/>
    </location>
</feature>
<evidence type="ECO:0000256" key="15">
    <source>
        <dbReference type="SAM" id="SignalP"/>
    </source>
</evidence>
<dbReference type="Pfam" id="PF07714">
    <property type="entry name" value="PK_Tyr_Ser-Thr"/>
    <property type="match status" value="1"/>
</dbReference>
<sequence length="680" mass="76217">MKIFYKFIIFISFVALVESSCNTTDQIFVTKAFSSVNGFNSSWFKSMDLNCTNPHISNISLSSTNLTGSLSWRFFRNLTHLHTLDLSNNSLRGSVPGWLWSIPTLVVINLSKNRLGGTIGSIPGFNSTHLSSIQVLNLSQNRFTNLARLSVFPNLTSLNLSHNDLQILPFGFDNLTKLQYLDISSCNISGNSKPISTLHSLKYLDVSRNHLSGTFPSDFPPLHNLKFLNISLNNFTGYISRDKVQNFGPLAFTNAGKFNKTTRNSQNLHVNKPHPISVQPIKKPQNQTTIKQIPKPKTKPKPKSKKNHFILATTLASSTLALAMFVCLCCMYRKRKLARMNKWAISKPIHTPFKIEKSGPFSFETESGTSWVADLKEPSSAPVVMFEKPLMNYLTFKDLIAATSHFGKESLLAEGRCGPVYSAVLPGDLHVAIKVLEHARNIDHEKAKLMFEEISKLKHPNLLPISGYCIAGKEKLALYELMVNGDLHQWLHEELPSGEPDVEDWSTDTWDHRNDIEYRSHILSPKLMEWRTRHHIAVGIARGLAYLHHGQSRPVVHGHLVTSNILLSDELEARITDFGLSQDQVSGSTEADVYSFGMVLVELLTGRPGSEETVEWMRRLVREGNGVNALDSRLKLGGEPVSEMVESLRVGYLCTAESPRKRPTMQQVVGLLKDIHPVID</sequence>
<dbReference type="InterPro" id="IPR011009">
    <property type="entry name" value="Kinase-like_dom_sf"/>
</dbReference>
<evidence type="ECO:0000256" key="13">
    <source>
        <dbReference type="SAM" id="MobiDB-lite"/>
    </source>
</evidence>
<accession>A0AAD8HYL4</accession>
<dbReference type="Gene3D" id="3.80.10.10">
    <property type="entry name" value="Ribonuclease Inhibitor"/>
    <property type="match status" value="2"/>
</dbReference>
<keyword evidence="6" id="KW-0677">Repeat</keyword>
<evidence type="ECO:0000256" key="8">
    <source>
        <dbReference type="ARBA" id="ARBA00022840"/>
    </source>
</evidence>
<evidence type="ECO:0000256" key="11">
    <source>
        <dbReference type="ARBA" id="ARBA00023170"/>
    </source>
</evidence>
<dbReference type="FunFam" id="3.80.10.10:FF:001678">
    <property type="entry name" value="Calmodulin-binding receptor kinase CaMRLK"/>
    <property type="match status" value="1"/>
</dbReference>
<dbReference type="InterPro" id="IPR003591">
    <property type="entry name" value="Leu-rich_rpt_typical-subtyp"/>
</dbReference>
<keyword evidence="7" id="KW-0547">Nucleotide-binding</keyword>
<name>A0AAD8HYL4_9APIA</name>
<evidence type="ECO:0000256" key="4">
    <source>
        <dbReference type="ARBA" id="ARBA00022692"/>
    </source>
</evidence>
<gene>
    <name evidence="17" type="ORF">POM88_031621</name>
</gene>
<evidence type="ECO:0000256" key="2">
    <source>
        <dbReference type="ARBA" id="ARBA00022553"/>
    </source>
</evidence>
<protein>
    <submittedName>
        <fullName evidence="17">Calmodulin-binding receptor kinase CaMRLK</fullName>
    </submittedName>
</protein>
<feature type="domain" description="Protein kinase" evidence="16">
    <location>
        <begin position="406"/>
        <end position="679"/>
    </location>
</feature>
<dbReference type="SMART" id="SM00369">
    <property type="entry name" value="LRR_TYP"/>
    <property type="match status" value="4"/>
</dbReference>
<keyword evidence="3" id="KW-0433">Leucine-rich repeat</keyword>
<evidence type="ECO:0000256" key="12">
    <source>
        <dbReference type="ARBA" id="ARBA00023180"/>
    </source>
</evidence>
<dbReference type="InterPro" id="IPR032675">
    <property type="entry name" value="LRR_dom_sf"/>
</dbReference>
<evidence type="ECO:0000259" key="16">
    <source>
        <dbReference type="PROSITE" id="PS50011"/>
    </source>
</evidence>
<keyword evidence="9 14" id="KW-1133">Transmembrane helix</keyword>
<keyword evidence="17" id="KW-0808">Transferase</keyword>
<feature type="transmembrane region" description="Helical" evidence="14">
    <location>
        <begin position="309"/>
        <end position="332"/>
    </location>
</feature>
<comment type="subcellular location">
    <subcellularLocation>
        <location evidence="1">Membrane</location>
        <topology evidence="1">Single-pass type I membrane protein</topology>
    </subcellularLocation>
</comment>
<feature type="compositionally biased region" description="Basic residues" evidence="13">
    <location>
        <begin position="294"/>
        <end position="305"/>
    </location>
</feature>
<evidence type="ECO:0000256" key="7">
    <source>
        <dbReference type="ARBA" id="ARBA00022741"/>
    </source>
</evidence>
<keyword evidence="17" id="KW-0418">Kinase</keyword>
<dbReference type="InterPro" id="IPR000719">
    <property type="entry name" value="Prot_kinase_dom"/>
</dbReference>
<evidence type="ECO:0000256" key="9">
    <source>
        <dbReference type="ARBA" id="ARBA00022989"/>
    </source>
</evidence>
<dbReference type="InterPro" id="IPR001245">
    <property type="entry name" value="Ser-Thr/Tyr_kinase_cat_dom"/>
</dbReference>
<dbReference type="PRINTS" id="PR00019">
    <property type="entry name" value="LEURICHRPT"/>
</dbReference>
<keyword evidence="2" id="KW-0597">Phosphoprotein</keyword>
<keyword evidence="5 15" id="KW-0732">Signal</keyword>
<feature type="region of interest" description="Disordered" evidence="13">
    <location>
        <begin position="265"/>
        <end position="305"/>
    </location>
</feature>
<dbReference type="AlphaFoldDB" id="A0AAD8HYL4"/>
<dbReference type="PANTHER" id="PTHR48006">
    <property type="entry name" value="LEUCINE-RICH REPEAT-CONTAINING PROTEIN DDB_G0281931-RELATED"/>
    <property type="match status" value="1"/>
</dbReference>
<dbReference type="PROSITE" id="PS51450">
    <property type="entry name" value="LRR"/>
    <property type="match status" value="2"/>
</dbReference>